<keyword evidence="3" id="KW-0007">Acetylation</keyword>
<evidence type="ECO:0000256" key="8">
    <source>
        <dbReference type="SAM" id="Coils"/>
    </source>
</evidence>
<dbReference type="PANTHER" id="PTHR19269">
    <property type="entry name" value="TROPOMYOSIN"/>
    <property type="match status" value="1"/>
</dbReference>
<keyword evidence="7" id="KW-0206">Cytoskeleton</keyword>
<evidence type="ECO:0000256" key="6">
    <source>
        <dbReference type="ARBA" id="ARBA00023203"/>
    </source>
</evidence>
<dbReference type="GO" id="GO:0005856">
    <property type="term" value="C:cytoskeleton"/>
    <property type="evidence" value="ECO:0007669"/>
    <property type="project" value="UniProtKB-SubCell"/>
</dbReference>
<keyword evidence="4 8" id="KW-0175">Coiled coil</keyword>
<proteinExistence type="inferred from homology"/>
<evidence type="ECO:0000256" key="7">
    <source>
        <dbReference type="ARBA" id="ARBA00023212"/>
    </source>
</evidence>
<dbReference type="Gene3D" id="1.20.5.170">
    <property type="match status" value="1"/>
</dbReference>
<keyword evidence="6" id="KW-0009">Actin-binding</keyword>
<keyword evidence="5" id="KW-0514">Muscle protein</keyword>
<keyword evidence="10" id="KW-1185">Reference proteome</keyword>
<evidence type="ECO:0000256" key="2">
    <source>
        <dbReference type="ARBA" id="ARBA00009036"/>
    </source>
</evidence>
<evidence type="ECO:0000256" key="4">
    <source>
        <dbReference type="ARBA" id="ARBA00023054"/>
    </source>
</evidence>
<protein>
    <submittedName>
        <fullName evidence="9">Tropomyosin alpha-4 chain</fullName>
    </submittedName>
</protein>
<evidence type="ECO:0000313" key="10">
    <source>
        <dbReference type="Proteomes" id="UP000010552"/>
    </source>
</evidence>
<sequence length="142" mass="16561">MRRWHSRFKEGKHFAGEADSTYKEVALKLVILEGEWDWAEKCAELSEIKCGDLEELKNVAYNPKSLKATSEKYSGKLDKYEEEIKLPSDKLKEAPIHAELQREQFQNWKTIHDLEEKLSQAKEENVGLHQTLDQILNELNCT</sequence>
<dbReference type="InParanoid" id="L5KWM9"/>
<dbReference type="Proteomes" id="UP000010552">
    <property type="component" value="Unassembled WGS sequence"/>
</dbReference>
<evidence type="ECO:0000313" key="9">
    <source>
        <dbReference type="EMBL" id="ELK15859.1"/>
    </source>
</evidence>
<feature type="coiled-coil region" evidence="8">
    <location>
        <begin position="111"/>
        <end position="138"/>
    </location>
</feature>
<gene>
    <name evidence="9" type="ORF">PAL_GLEAN10018421</name>
</gene>
<comment type="similarity">
    <text evidence="2">Belongs to the tropomyosin family.</text>
</comment>
<dbReference type="Gene3D" id="1.20.5.370">
    <property type="match status" value="1"/>
</dbReference>
<dbReference type="PRINTS" id="PR00194">
    <property type="entry name" value="TROPOMYOSIN"/>
</dbReference>
<dbReference type="InterPro" id="IPR014751">
    <property type="entry name" value="XRCC4-like_C"/>
</dbReference>
<dbReference type="InterPro" id="IPR000533">
    <property type="entry name" value="Tropomyosin"/>
</dbReference>
<dbReference type="GO" id="GO:0003779">
    <property type="term" value="F:actin binding"/>
    <property type="evidence" value="ECO:0007669"/>
    <property type="project" value="UniProtKB-KW"/>
</dbReference>
<evidence type="ECO:0000256" key="3">
    <source>
        <dbReference type="ARBA" id="ARBA00022990"/>
    </source>
</evidence>
<comment type="subcellular location">
    <subcellularLocation>
        <location evidence="1">Cytoplasm</location>
        <location evidence="1">Cytoskeleton</location>
    </subcellularLocation>
</comment>
<dbReference type="SUPFAM" id="SSF57997">
    <property type="entry name" value="Tropomyosin"/>
    <property type="match status" value="1"/>
</dbReference>
<evidence type="ECO:0000256" key="5">
    <source>
        <dbReference type="ARBA" id="ARBA00023179"/>
    </source>
</evidence>
<organism evidence="9 10">
    <name type="scientific">Pteropus alecto</name>
    <name type="common">Black flying fox</name>
    <dbReference type="NCBI Taxonomy" id="9402"/>
    <lineage>
        <taxon>Eukaryota</taxon>
        <taxon>Metazoa</taxon>
        <taxon>Chordata</taxon>
        <taxon>Craniata</taxon>
        <taxon>Vertebrata</taxon>
        <taxon>Euteleostomi</taxon>
        <taxon>Mammalia</taxon>
        <taxon>Eutheria</taxon>
        <taxon>Laurasiatheria</taxon>
        <taxon>Chiroptera</taxon>
        <taxon>Yinpterochiroptera</taxon>
        <taxon>Pteropodoidea</taxon>
        <taxon>Pteropodidae</taxon>
        <taxon>Pteropodinae</taxon>
        <taxon>Pteropus</taxon>
    </lineage>
</organism>
<dbReference type="Pfam" id="PF00261">
    <property type="entry name" value="Tropomyosin"/>
    <property type="match status" value="1"/>
</dbReference>
<evidence type="ECO:0000256" key="1">
    <source>
        <dbReference type="ARBA" id="ARBA00004245"/>
    </source>
</evidence>
<dbReference type="STRING" id="9402.L5KWM9"/>
<accession>L5KWM9</accession>
<reference evidence="10" key="1">
    <citation type="journal article" date="2013" name="Science">
        <title>Comparative analysis of bat genomes provides insight into the evolution of flight and immunity.</title>
        <authorList>
            <person name="Zhang G."/>
            <person name="Cowled C."/>
            <person name="Shi Z."/>
            <person name="Huang Z."/>
            <person name="Bishop-Lilly K.A."/>
            <person name="Fang X."/>
            <person name="Wynne J.W."/>
            <person name="Xiong Z."/>
            <person name="Baker M.L."/>
            <person name="Zhao W."/>
            <person name="Tachedjian M."/>
            <person name="Zhu Y."/>
            <person name="Zhou P."/>
            <person name="Jiang X."/>
            <person name="Ng J."/>
            <person name="Yang L."/>
            <person name="Wu L."/>
            <person name="Xiao J."/>
            <person name="Feng Y."/>
            <person name="Chen Y."/>
            <person name="Sun X."/>
            <person name="Zhang Y."/>
            <person name="Marsh G.A."/>
            <person name="Crameri G."/>
            <person name="Broder C.C."/>
            <person name="Frey K.G."/>
            <person name="Wang L.F."/>
            <person name="Wang J."/>
        </authorList>
    </citation>
    <scope>NUCLEOTIDE SEQUENCE [LARGE SCALE GENOMIC DNA]</scope>
</reference>
<name>L5KWM9_PTEAL</name>
<dbReference type="EMBL" id="KB030499">
    <property type="protein sequence ID" value="ELK15859.1"/>
    <property type="molecule type" value="Genomic_DNA"/>
</dbReference>
<keyword evidence="7" id="KW-0963">Cytoplasm</keyword>
<dbReference type="AlphaFoldDB" id="L5KWM9"/>